<feature type="compositionally biased region" description="Basic and acidic residues" evidence="9">
    <location>
        <begin position="1"/>
        <end position="10"/>
    </location>
</feature>
<dbReference type="Proteomes" id="UP000736335">
    <property type="component" value="Unassembled WGS sequence"/>
</dbReference>
<dbReference type="PANTHER" id="PTHR23519">
    <property type="entry name" value="AUTOPHAGY-RELATED PROTEIN 22"/>
    <property type="match status" value="1"/>
</dbReference>
<keyword evidence="4 8" id="KW-0812">Transmembrane</keyword>
<keyword evidence="6 8" id="KW-0072">Autophagy</keyword>
<reference evidence="10" key="1">
    <citation type="journal article" date="2020" name="Nat. Commun.">
        <title>Large-scale genome sequencing of mycorrhizal fungi provides insights into the early evolution of symbiotic traits.</title>
        <authorList>
            <person name="Miyauchi S."/>
            <person name="Kiss E."/>
            <person name="Kuo A."/>
            <person name="Drula E."/>
            <person name="Kohler A."/>
            <person name="Sanchez-Garcia M."/>
            <person name="Morin E."/>
            <person name="Andreopoulos B."/>
            <person name="Barry K.W."/>
            <person name="Bonito G."/>
            <person name="Buee M."/>
            <person name="Carver A."/>
            <person name="Chen C."/>
            <person name="Cichocki N."/>
            <person name="Clum A."/>
            <person name="Culley D."/>
            <person name="Crous P.W."/>
            <person name="Fauchery L."/>
            <person name="Girlanda M."/>
            <person name="Hayes R.D."/>
            <person name="Keri Z."/>
            <person name="LaButti K."/>
            <person name="Lipzen A."/>
            <person name="Lombard V."/>
            <person name="Magnuson J."/>
            <person name="Maillard F."/>
            <person name="Murat C."/>
            <person name="Nolan M."/>
            <person name="Ohm R.A."/>
            <person name="Pangilinan J."/>
            <person name="Pereira M.F."/>
            <person name="Perotto S."/>
            <person name="Peter M."/>
            <person name="Pfister S."/>
            <person name="Riley R."/>
            <person name="Sitrit Y."/>
            <person name="Stielow J.B."/>
            <person name="Szollosi G."/>
            <person name="Zifcakova L."/>
            <person name="Stursova M."/>
            <person name="Spatafora J.W."/>
            <person name="Tedersoo L."/>
            <person name="Vaario L.M."/>
            <person name="Yamada A."/>
            <person name="Yan M."/>
            <person name="Wang P."/>
            <person name="Xu J."/>
            <person name="Bruns T."/>
            <person name="Baldrian P."/>
            <person name="Vilgalys R."/>
            <person name="Dunand C."/>
            <person name="Henrissat B."/>
            <person name="Grigoriev I.V."/>
            <person name="Hibbett D."/>
            <person name="Nagy L.G."/>
            <person name="Martin F.M."/>
        </authorList>
    </citation>
    <scope>NUCLEOTIDE SEQUENCE</scope>
    <source>
        <strain evidence="10">UH-Tt-Lm1</strain>
    </source>
</reference>
<comment type="function">
    <text evidence="8">Vacuolar effluxer which mediate the efflux of amino acids resulting from autophagic degradation. The release of autophagic amino acids allows the maintenance of protein synthesis and viability during nitrogen starvation.</text>
</comment>
<evidence type="ECO:0000256" key="8">
    <source>
        <dbReference type="RuleBase" id="RU363073"/>
    </source>
</evidence>
<evidence type="ECO:0000256" key="5">
    <source>
        <dbReference type="ARBA" id="ARBA00022989"/>
    </source>
</evidence>
<dbReference type="PANTHER" id="PTHR23519:SF4">
    <property type="entry name" value="AUTOPHAGY-RELATED PROTEIN"/>
    <property type="match status" value="1"/>
</dbReference>
<feature type="transmembrane region" description="Helical" evidence="8">
    <location>
        <begin position="487"/>
        <end position="506"/>
    </location>
</feature>
<feature type="region of interest" description="Disordered" evidence="9">
    <location>
        <begin position="1"/>
        <end position="22"/>
    </location>
</feature>
<feature type="transmembrane region" description="Helical" evidence="8">
    <location>
        <begin position="263"/>
        <end position="285"/>
    </location>
</feature>
<feature type="transmembrane region" description="Helical" evidence="8">
    <location>
        <begin position="421"/>
        <end position="438"/>
    </location>
</feature>
<keyword evidence="11" id="KW-1185">Reference proteome</keyword>
<dbReference type="AlphaFoldDB" id="A0A9P6H7W2"/>
<feature type="transmembrane region" description="Helical" evidence="8">
    <location>
        <begin position="109"/>
        <end position="131"/>
    </location>
</feature>
<dbReference type="Pfam" id="PF11700">
    <property type="entry name" value="ATG22"/>
    <property type="match status" value="1"/>
</dbReference>
<keyword evidence="8" id="KW-0926">Vacuole</keyword>
<protein>
    <recommendedName>
        <fullName evidence="8">Autophagy-related protein</fullName>
    </recommendedName>
</protein>
<keyword evidence="5 8" id="KW-1133">Transmembrane helix</keyword>
<comment type="similarity">
    <text evidence="2 8">Belongs to the ATG22 family.</text>
</comment>
<keyword evidence="8" id="KW-0029">Amino-acid transport</keyword>
<keyword evidence="3 8" id="KW-0813">Transport</keyword>
<feature type="transmembrane region" description="Helical" evidence="8">
    <location>
        <begin position="450"/>
        <end position="475"/>
    </location>
</feature>
<dbReference type="OrthoDB" id="42657at2759"/>
<proteinExistence type="inferred from homology"/>
<feature type="transmembrane region" description="Helical" evidence="8">
    <location>
        <begin position="322"/>
        <end position="344"/>
    </location>
</feature>
<dbReference type="SUPFAM" id="SSF103473">
    <property type="entry name" value="MFS general substrate transporter"/>
    <property type="match status" value="1"/>
</dbReference>
<evidence type="ECO:0000256" key="9">
    <source>
        <dbReference type="SAM" id="MobiDB-lite"/>
    </source>
</evidence>
<organism evidence="10 11">
    <name type="scientific">Thelephora terrestris</name>
    <dbReference type="NCBI Taxonomy" id="56493"/>
    <lineage>
        <taxon>Eukaryota</taxon>
        <taxon>Fungi</taxon>
        <taxon>Dikarya</taxon>
        <taxon>Basidiomycota</taxon>
        <taxon>Agaricomycotina</taxon>
        <taxon>Agaricomycetes</taxon>
        <taxon>Thelephorales</taxon>
        <taxon>Thelephoraceae</taxon>
        <taxon>Thelephora</taxon>
    </lineage>
</organism>
<feature type="transmembrane region" description="Helical" evidence="8">
    <location>
        <begin position="356"/>
        <end position="378"/>
    </location>
</feature>
<evidence type="ECO:0000256" key="2">
    <source>
        <dbReference type="ARBA" id="ARBA00006978"/>
    </source>
</evidence>
<accession>A0A9P6H7W2</accession>
<feature type="transmembrane region" description="Helical" evidence="8">
    <location>
        <begin position="172"/>
        <end position="192"/>
    </location>
</feature>
<dbReference type="GO" id="GO:0006914">
    <property type="term" value="P:autophagy"/>
    <property type="evidence" value="ECO:0007669"/>
    <property type="project" value="UniProtKB-KW"/>
</dbReference>
<comment type="caution">
    <text evidence="10">The sequence shown here is derived from an EMBL/GenBank/DDBJ whole genome shotgun (WGS) entry which is preliminary data.</text>
</comment>
<comment type="subcellular location">
    <subcellularLocation>
        <location evidence="1 8">Vacuole membrane</location>
        <topology evidence="1 8">Multi-pass membrane protein</topology>
    </subcellularLocation>
</comment>
<sequence>MSAPEDHRTELTSNLGDKASNITSIRPTVPDFAGDKDSEPIVTRRELWSYYLYYSGDNGAGPQGFSLTLFQSLAFAAGYDPVAGPGSSCSAESSSGQCVLPWAGGTKSVSSVVLVASGISFAIMTLIFTTVGSAADYGTFGRWLLLTLTVICWCAQYASISLTEPSRWGASMALYMISFITYGATIAFYMAVFPRLARSTPHARQIRDRYEKGEISTEEYEVEESLEKNRICNTTTTLSYIGYTVTLCLNLTLLLPLKDNPRVNNYVLLLVNSYWVFVGVWWFIFQQPRPGPPIPQGSSYLTIGWKQVWTATKQYKKLPYTFIYLLSFFLLTSGIVTTTTLVTICQNDQFQFSFLQITYLGLVQGITSAVGTFGFLYVQRRWKFSTKRMFAVTNVFTILIPFWGMLGIWTNKIGFHNAWEFWVYNVVFGLFQAPYAAFSQTMMAELCPPGFYNMFFGLLGLATTASNTLGLNVIQAIIEKSGDNWEGFPFLFAISAAACLVLWFGVDVTQGRKDAAAWAEAQREKALEGDVIEKDVKS</sequence>
<gene>
    <name evidence="10" type="ORF">BJ322DRAFT_1129571</name>
</gene>
<dbReference type="GO" id="GO:0006865">
    <property type="term" value="P:amino acid transport"/>
    <property type="evidence" value="ECO:0007669"/>
    <property type="project" value="UniProtKB-KW"/>
</dbReference>
<evidence type="ECO:0000256" key="6">
    <source>
        <dbReference type="ARBA" id="ARBA00023006"/>
    </source>
</evidence>
<dbReference type="InterPro" id="IPR024671">
    <property type="entry name" value="Atg22-like"/>
</dbReference>
<feature type="compositionally biased region" description="Polar residues" evidence="9">
    <location>
        <begin position="11"/>
        <end position="22"/>
    </location>
</feature>
<evidence type="ECO:0000313" key="11">
    <source>
        <dbReference type="Proteomes" id="UP000736335"/>
    </source>
</evidence>
<dbReference type="InterPro" id="IPR036259">
    <property type="entry name" value="MFS_trans_sf"/>
</dbReference>
<dbReference type="InterPro" id="IPR050495">
    <property type="entry name" value="ATG22/LtaA_families"/>
</dbReference>
<evidence type="ECO:0000313" key="10">
    <source>
        <dbReference type="EMBL" id="KAF9780334.1"/>
    </source>
</evidence>
<evidence type="ECO:0000256" key="4">
    <source>
        <dbReference type="ARBA" id="ARBA00022692"/>
    </source>
</evidence>
<evidence type="ECO:0000256" key="1">
    <source>
        <dbReference type="ARBA" id="ARBA00004128"/>
    </source>
</evidence>
<dbReference type="Gene3D" id="1.20.1250.20">
    <property type="entry name" value="MFS general substrate transporter like domains"/>
    <property type="match status" value="1"/>
</dbReference>
<reference evidence="10" key="2">
    <citation type="submission" date="2020-11" db="EMBL/GenBank/DDBJ databases">
        <authorList>
            <consortium name="DOE Joint Genome Institute"/>
            <person name="Kuo A."/>
            <person name="Miyauchi S."/>
            <person name="Kiss E."/>
            <person name="Drula E."/>
            <person name="Kohler A."/>
            <person name="Sanchez-Garcia M."/>
            <person name="Andreopoulos B."/>
            <person name="Barry K.W."/>
            <person name="Bonito G."/>
            <person name="Buee M."/>
            <person name="Carver A."/>
            <person name="Chen C."/>
            <person name="Cichocki N."/>
            <person name="Clum A."/>
            <person name="Culley D."/>
            <person name="Crous P.W."/>
            <person name="Fauchery L."/>
            <person name="Girlanda M."/>
            <person name="Hayes R."/>
            <person name="Keri Z."/>
            <person name="Labutti K."/>
            <person name="Lipzen A."/>
            <person name="Lombard V."/>
            <person name="Magnuson J."/>
            <person name="Maillard F."/>
            <person name="Morin E."/>
            <person name="Murat C."/>
            <person name="Nolan M."/>
            <person name="Ohm R."/>
            <person name="Pangilinan J."/>
            <person name="Pereira M."/>
            <person name="Perotto S."/>
            <person name="Peter M."/>
            <person name="Riley R."/>
            <person name="Sitrit Y."/>
            <person name="Stielow B."/>
            <person name="Szollosi G."/>
            <person name="Zifcakova L."/>
            <person name="Stursova M."/>
            <person name="Spatafora J.W."/>
            <person name="Tedersoo L."/>
            <person name="Vaario L.-M."/>
            <person name="Yamada A."/>
            <person name="Yan M."/>
            <person name="Wang P."/>
            <person name="Xu J."/>
            <person name="Bruns T."/>
            <person name="Baldrian P."/>
            <person name="Vilgalys R."/>
            <person name="Henrissat B."/>
            <person name="Grigoriev I.V."/>
            <person name="Hibbett D."/>
            <person name="Nagy L.G."/>
            <person name="Martin F.M."/>
        </authorList>
    </citation>
    <scope>NUCLEOTIDE SEQUENCE</scope>
    <source>
        <strain evidence="10">UH-Tt-Lm1</strain>
    </source>
</reference>
<keyword evidence="7 8" id="KW-0472">Membrane</keyword>
<evidence type="ECO:0000256" key="7">
    <source>
        <dbReference type="ARBA" id="ARBA00023136"/>
    </source>
</evidence>
<dbReference type="GO" id="GO:0005774">
    <property type="term" value="C:vacuolar membrane"/>
    <property type="evidence" value="ECO:0007669"/>
    <property type="project" value="UniProtKB-SubCell"/>
</dbReference>
<dbReference type="EMBL" id="WIUZ02000017">
    <property type="protein sequence ID" value="KAF9780334.1"/>
    <property type="molecule type" value="Genomic_DNA"/>
</dbReference>
<feature type="transmembrane region" description="Helical" evidence="8">
    <location>
        <begin position="390"/>
        <end position="409"/>
    </location>
</feature>
<name>A0A9P6H7W2_9AGAM</name>
<evidence type="ECO:0000256" key="3">
    <source>
        <dbReference type="ARBA" id="ARBA00022448"/>
    </source>
</evidence>
<feature type="transmembrane region" description="Helical" evidence="8">
    <location>
        <begin position="238"/>
        <end position="257"/>
    </location>
</feature>
<feature type="transmembrane region" description="Helical" evidence="8">
    <location>
        <begin position="143"/>
        <end position="160"/>
    </location>
</feature>